<accession>A0A5P1RBP5</accession>
<keyword evidence="11 12" id="KW-0408">Iron</keyword>
<dbReference type="GO" id="GO:1900376">
    <property type="term" value="P:regulation of secondary metabolite biosynthetic process"/>
    <property type="evidence" value="ECO:0007669"/>
    <property type="project" value="TreeGrafter"/>
</dbReference>
<evidence type="ECO:0000256" key="6">
    <source>
        <dbReference type="ARBA" id="ARBA00022723"/>
    </source>
</evidence>
<dbReference type="InterPro" id="IPR036390">
    <property type="entry name" value="WH_DNA-bd_sf"/>
</dbReference>
<evidence type="ECO:0000256" key="12">
    <source>
        <dbReference type="RuleBase" id="RU364037"/>
    </source>
</evidence>
<keyword evidence="6 11" id="KW-0479">Metal-binding</keyword>
<evidence type="ECO:0000256" key="3">
    <source>
        <dbReference type="ARBA" id="ARBA00020910"/>
    </source>
</evidence>
<evidence type="ECO:0000256" key="11">
    <source>
        <dbReference type="PIRSR" id="PIRSR602481-2"/>
    </source>
</evidence>
<proteinExistence type="inferred from homology"/>
<gene>
    <name evidence="12" type="primary">fur</name>
    <name evidence="13" type="ORF">F0U83_10010</name>
</gene>
<comment type="subcellular location">
    <subcellularLocation>
        <location evidence="1 12">Cytoplasm</location>
    </subcellularLocation>
</comment>
<evidence type="ECO:0000256" key="2">
    <source>
        <dbReference type="ARBA" id="ARBA00007957"/>
    </source>
</evidence>
<keyword evidence="8 12" id="KW-0805">Transcription regulation</keyword>
<comment type="similarity">
    <text evidence="2 12">Belongs to the Fur family.</text>
</comment>
<dbReference type="OrthoDB" id="8659436at2"/>
<dbReference type="CDD" id="cd07153">
    <property type="entry name" value="Fur_like"/>
    <property type="match status" value="1"/>
</dbReference>
<dbReference type="GO" id="GO:0008270">
    <property type="term" value="F:zinc ion binding"/>
    <property type="evidence" value="ECO:0007669"/>
    <property type="project" value="TreeGrafter"/>
</dbReference>
<dbReference type="RefSeq" id="WP_138987668.1">
    <property type="nucleotide sequence ID" value="NZ_CP043869.1"/>
</dbReference>
<dbReference type="KEGG" id="ncu:F0U83_10010"/>
<dbReference type="PANTHER" id="PTHR33202">
    <property type="entry name" value="ZINC UPTAKE REGULATION PROTEIN"/>
    <property type="match status" value="1"/>
</dbReference>
<evidence type="ECO:0000256" key="8">
    <source>
        <dbReference type="ARBA" id="ARBA00023015"/>
    </source>
</evidence>
<keyword evidence="9 12" id="KW-0238">DNA-binding</keyword>
<keyword evidence="5 12" id="KW-0678">Repressor</keyword>
<comment type="subunit">
    <text evidence="12">Homodimer.</text>
</comment>
<reference evidence="13 14" key="1">
    <citation type="journal article" date="2019" name="Biochem. Eng. J.">
        <title>Metabolic engineering of the marine bacteria Neptunomonas concharum for the production of acetoin and meso-2,3-butanediol from acetate.</title>
        <authorList>
            <person name="Li W."/>
            <person name="Pu N."/>
            <person name="Liu C.-X."/>
            <person name="Yuan Q.-P."/>
            <person name="Li Z.-J."/>
        </authorList>
    </citation>
    <scope>NUCLEOTIDE SEQUENCE [LARGE SCALE GENOMIC DNA]</scope>
    <source>
        <strain evidence="13 14">JCM17730</strain>
    </source>
</reference>
<evidence type="ECO:0000256" key="5">
    <source>
        <dbReference type="ARBA" id="ARBA00022491"/>
    </source>
</evidence>
<dbReference type="Pfam" id="PF01475">
    <property type="entry name" value="FUR"/>
    <property type="match status" value="1"/>
</dbReference>
<sequence>MNTQVSHIVLADKEQVTARLTAAGVYPTSQRVAIAQVLLAEHQHVTADKLQEMLYLSGSKISKATVYNSLKRFVEKGLVSELVIDNQRAFYDTNTSHHHHVYNLDTGELSDIDSFNLSLLQSVELPQGTEIDSVDLVLRVRNT</sequence>
<evidence type="ECO:0000256" key="4">
    <source>
        <dbReference type="ARBA" id="ARBA00022490"/>
    </source>
</evidence>
<keyword evidence="10 12" id="KW-0804">Transcription</keyword>
<dbReference type="GO" id="GO:0003700">
    <property type="term" value="F:DNA-binding transcription factor activity"/>
    <property type="evidence" value="ECO:0007669"/>
    <property type="project" value="UniProtKB-UniRule"/>
</dbReference>
<comment type="cofactor">
    <cofactor evidence="11">
        <name>Mn(2+)</name>
        <dbReference type="ChEBI" id="CHEBI:29035"/>
    </cofactor>
    <cofactor evidence="11">
        <name>Fe(2+)</name>
        <dbReference type="ChEBI" id="CHEBI:29033"/>
    </cofactor>
    <text evidence="11">Binds 1 Mn(2+) or Fe(2+) ion per subunit.</text>
</comment>
<dbReference type="EMBL" id="CP043869">
    <property type="protein sequence ID" value="QEQ97023.1"/>
    <property type="molecule type" value="Genomic_DNA"/>
</dbReference>
<evidence type="ECO:0000313" key="14">
    <source>
        <dbReference type="Proteomes" id="UP000324760"/>
    </source>
</evidence>
<keyword evidence="4 12" id="KW-0963">Cytoplasm</keyword>
<evidence type="ECO:0000256" key="7">
    <source>
        <dbReference type="ARBA" id="ARBA00022833"/>
    </source>
</evidence>
<evidence type="ECO:0000313" key="13">
    <source>
        <dbReference type="EMBL" id="QEQ97023.1"/>
    </source>
</evidence>
<feature type="binding site" evidence="11">
    <location>
        <position position="97"/>
    </location>
    <ligand>
        <name>Fe cation</name>
        <dbReference type="ChEBI" id="CHEBI:24875"/>
    </ligand>
</feature>
<dbReference type="GO" id="GO:0000976">
    <property type="term" value="F:transcription cis-regulatory region binding"/>
    <property type="evidence" value="ECO:0007669"/>
    <property type="project" value="TreeGrafter"/>
</dbReference>
<dbReference type="GO" id="GO:0045892">
    <property type="term" value="P:negative regulation of DNA-templated transcription"/>
    <property type="evidence" value="ECO:0007669"/>
    <property type="project" value="TreeGrafter"/>
</dbReference>
<dbReference type="PANTHER" id="PTHR33202:SF7">
    <property type="entry name" value="FERRIC UPTAKE REGULATION PROTEIN"/>
    <property type="match status" value="1"/>
</dbReference>
<dbReference type="InterPro" id="IPR036388">
    <property type="entry name" value="WH-like_DNA-bd_sf"/>
</dbReference>
<evidence type="ECO:0000256" key="10">
    <source>
        <dbReference type="ARBA" id="ARBA00023163"/>
    </source>
</evidence>
<dbReference type="GO" id="GO:0005737">
    <property type="term" value="C:cytoplasm"/>
    <property type="evidence" value="ECO:0007669"/>
    <property type="project" value="UniProtKB-SubCell"/>
</dbReference>
<dbReference type="Gene3D" id="1.10.10.10">
    <property type="entry name" value="Winged helix-like DNA-binding domain superfamily/Winged helix DNA-binding domain"/>
    <property type="match status" value="1"/>
</dbReference>
<name>A0A5P1RBP5_9GAMM</name>
<dbReference type="FunFam" id="1.10.10.10:FF:000007">
    <property type="entry name" value="Ferric uptake regulation protein"/>
    <property type="match status" value="1"/>
</dbReference>
<evidence type="ECO:0000256" key="9">
    <source>
        <dbReference type="ARBA" id="ARBA00023125"/>
    </source>
</evidence>
<organism evidence="13 14">
    <name type="scientific">Neptunomonas concharum</name>
    <dbReference type="NCBI Taxonomy" id="1031538"/>
    <lineage>
        <taxon>Bacteria</taxon>
        <taxon>Pseudomonadati</taxon>
        <taxon>Pseudomonadota</taxon>
        <taxon>Gammaproteobacteria</taxon>
        <taxon>Oceanospirillales</taxon>
        <taxon>Oceanospirillaceae</taxon>
        <taxon>Neptunomonas</taxon>
    </lineage>
</organism>
<keyword evidence="14" id="KW-1185">Reference proteome</keyword>
<evidence type="ECO:0000256" key="1">
    <source>
        <dbReference type="ARBA" id="ARBA00004496"/>
    </source>
</evidence>
<protein>
    <recommendedName>
        <fullName evidence="3 12">Ferric uptake regulation protein</fullName>
    </recommendedName>
</protein>
<keyword evidence="7 12" id="KW-0862">Zinc</keyword>
<dbReference type="AlphaFoldDB" id="A0A5P1RBP5"/>
<dbReference type="SUPFAM" id="SSF46785">
    <property type="entry name" value="Winged helix' DNA-binding domain"/>
    <property type="match status" value="1"/>
</dbReference>
<dbReference type="InterPro" id="IPR002481">
    <property type="entry name" value="FUR"/>
</dbReference>
<dbReference type="Proteomes" id="UP000324760">
    <property type="component" value="Chromosome"/>
</dbReference>